<evidence type="ECO:0000313" key="2">
    <source>
        <dbReference type="Proteomes" id="UP000887565"/>
    </source>
</evidence>
<evidence type="ECO:0000256" key="1">
    <source>
        <dbReference type="SAM" id="SignalP"/>
    </source>
</evidence>
<reference evidence="3" key="1">
    <citation type="submission" date="2022-11" db="UniProtKB">
        <authorList>
            <consortium name="WormBaseParasite"/>
        </authorList>
    </citation>
    <scope>IDENTIFICATION</scope>
</reference>
<dbReference type="WBParaSite" id="nRc.2.0.1.t31952-RA">
    <property type="protein sequence ID" value="nRc.2.0.1.t31952-RA"/>
    <property type="gene ID" value="nRc.2.0.1.g31952"/>
</dbReference>
<keyword evidence="2" id="KW-1185">Reference proteome</keyword>
<keyword evidence="1" id="KW-0732">Signal</keyword>
<protein>
    <submittedName>
        <fullName evidence="3">Uncharacterized protein</fullName>
    </submittedName>
</protein>
<proteinExistence type="predicted"/>
<accession>A0A915JZW5</accession>
<feature type="chain" id="PRO_5037263871" evidence="1">
    <location>
        <begin position="20"/>
        <end position="141"/>
    </location>
</feature>
<organism evidence="2 3">
    <name type="scientific">Romanomermis culicivorax</name>
    <name type="common">Nematode worm</name>
    <dbReference type="NCBI Taxonomy" id="13658"/>
    <lineage>
        <taxon>Eukaryota</taxon>
        <taxon>Metazoa</taxon>
        <taxon>Ecdysozoa</taxon>
        <taxon>Nematoda</taxon>
        <taxon>Enoplea</taxon>
        <taxon>Dorylaimia</taxon>
        <taxon>Mermithida</taxon>
        <taxon>Mermithoidea</taxon>
        <taxon>Mermithidae</taxon>
        <taxon>Romanomermis</taxon>
    </lineage>
</organism>
<dbReference type="AlphaFoldDB" id="A0A915JZW5"/>
<dbReference type="Proteomes" id="UP000887565">
    <property type="component" value="Unplaced"/>
</dbReference>
<sequence>MLFYTILVIINFLVQEAYFSGLQANGQPCPIVVVPTGLNLGGNLGLNRGAGFNWGNPAAWPAYNMYPSGVGAAWPSSYPVVGGSRMVQPAFNARDYGTYPNTFDPSGSVGGGLGSSYGLDFGLTGTHAVVPASAVGYTGCD</sequence>
<evidence type="ECO:0000313" key="3">
    <source>
        <dbReference type="WBParaSite" id="nRc.2.0.1.t31952-RA"/>
    </source>
</evidence>
<feature type="signal peptide" evidence="1">
    <location>
        <begin position="1"/>
        <end position="19"/>
    </location>
</feature>
<name>A0A915JZW5_ROMCU</name>